<dbReference type="EMBL" id="MHJA01000026">
    <property type="protein sequence ID" value="OGY60676.1"/>
    <property type="molecule type" value="Genomic_DNA"/>
</dbReference>
<dbReference type="Proteomes" id="UP000176544">
    <property type="component" value="Unassembled WGS sequence"/>
</dbReference>
<comment type="caution">
    <text evidence="2">The sequence shown here is derived from an EMBL/GenBank/DDBJ whole genome shotgun (WGS) entry which is preliminary data.</text>
</comment>
<keyword evidence="1" id="KW-0472">Membrane</keyword>
<name>A0A1G1Z9A9_9BACT</name>
<keyword evidence="1" id="KW-0812">Transmembrane</keyword>
<organism evidence="2 3">
    <name type="scientific">Candidatus Colwellbacteria bacterium RIFCSPLOWO2_02_FULL_45_11</name>
    <dbReference type="NCBI Taxonomy" id="1797692"/>
    <lineage>
        <taxon>Bacteria</taxon>
        <taxon>Candidatus Colwelliibacteriota</taxon>
    </lineage>
</organism>
<feature type="transmembrane region" description="Helical" evidence="1">
    <location>
        <begin position="78"/>
        <end position="96"/>
    </location>
</feature>
<evidence type="ECO:0008006" key="4">
    <source>
        <dbReference type="Google" id="ProtNLM"/>
    </source>
</evidence>
<evidence type="ECO:0000313" key="3">
    <source>
        <dbReference type="Proteomes" id="UP000176544"/>
    </source>
</evidence>
<proteinExistence type="predicted"/>
<evidence type="ECO:0000256" key="1">
    <source>
        <dbReference type="SAM" id="Phobius"/>
    </source>
</evidence>
<reference evidence="2 3" key="1">
    <citation type="journal article" date="2016" name="Nat. Commun.">
        <title>Thousands of microbial genomes shed light on interconnected biogeochemical processes in an aquifer system.</title>
        <authorList>
            <person name="Anantharaman K."/>
            <person name="Brown C.T."/>
            <person name="Hug L.A."/>
            <person name="Sharon I."/>
            <person name="Castelle C.J."/>
            <person name="Probst A.J."/>
            <person name="Thomas B.C."/>
            <person name="Singh A."/>
            <person name="Wilkins M.J."/>
            <person name="Karaoz U."/>
            <person name="Brodie E.L."/>
            <person name="Williams K.H."/>
            <person name="Hubbard S.S."/>
            <person name="Banfield J.F."/>
        </authorList>
    </citation>
    <scope>NUCLEOTIDE SEQUENCE [LARGE SCALE GENOMIC DNA]</scope>
</reference>
<dbReference type="AlphaFoldDB" id="A0A1G1Z9A9"/>
<gene>
    <name evidence="2" type="ORF">A3I33_01905</name>
</gene>
<sequence>MRNILRKIVDKEDWILRIAVSFTILWAGVRGMLNPTDWVGFVPDLVQDFIDPEIFLVAHGFIWMFVAAGLLAGFWRPFLSFVAFAGLLAILIFNGINDITFRDVGLALVALVLFAREST</sequence>
<dbReference type="STRING" id="1797692.A3I33_01905"/>
<keyword evidence="1" id="KW-1133">Transmembrane helix</keyword>
<accession>A0A1G1Z9A9</accession>
<evidence type="ECO:0000313" key="2">
    <source>
        <dbReference type="EMBL" id="OGY60676.1"/>
    </source>
</evidence>
<feature type="transmembrane region" description="Helical" evidence="1">
    <location>
        <begin position="14"/>
        <end position="33"/>
    </location>
</feature>
<protein>
    <recommendedName>
        <fullName evidence="4">DoxX family membrane protein</fullName>
    </recommendedName>
</protein>
<feature type="transmembrane region" description="Helical" evidence="1">
    <location>
        <begin position="53"/>
        <end position="71"/>
    </location>
</feature>